<feature type="region of interest" description="Disordered" evidence="2">
    <location>
        <begin position="1"/>
        <end position="23"/>
    </location>
</feature>
<keyword evidence="1" id="KW-0175">Coiled coil</keyword>
<evidence type="ECO:0000313" key="3">
    <source>
        <dbReference type="EMBL" id="KAL3397990.1"/>
    </source>
</evidence>
<feature type="coiled-coil region" evidence="1">
    <location>
        <begin position="64"/>
        <end position="109"/>
    </location>
</feature>
<comment type="caution">
    <text evidence="3">The sequence shown here is derived from an EMBL/GenBank/DDBJ whole genome shotgun (WGS) entry which is preliminary data.</text>
</comment>
<name>A0ABD2WYF5_9HYME</name>
<keyword evidence="4" id="KW-1185">Reference proteome</keyword>
<organism evidence="3 4">
    <name type="scientific">Trichogramma kaykai</name>
    <dbReference type="NCBI Taxonomy" id="54128"/>
    <lineage>
        <taxon>Eukaryota</taxon>
        <taxon>Metazoa</taxon>
        <taxon>Ecdysozoa</taxon>
        <taxon>Arthropoda</taxon>
        <taxon>Hexapoda</taxon>
        <taxon>Insecta</taxon>
        <taxon>Pterygota</taxon>
        <taxon>Neoptera</taxon>
        <taxon>Endopterygota</taxon>
        <taxon>Hymenoptera</taxon>
        <taxon>Apocrita</taxon>
        <taxon>Proctotrupomorpha</taxon>
        <taxon>Chalcidoidea</taxon>
        <taxon>Trichogrammatidae</taxon>
        <taxon>Trichogramma</taxon>
    </lineage>
</organism>
<dbReference type="Proteomes" id="UP001627154">
    <property type="component" value="Unassembled WGS sequence"/>
</dbReference>
<gene>
    <name evidence="3" type="ORF">TKK_008223</name>
</gene>
<reference evidence="3 4" key="1">
    <citation type="journal article" date="2024" name="bioRxiv">
        <title>A reference genome for Trichogramma kaykai: A tiny desert-dwelling parasitoid wasp with competing sex-ratio distorters.</title>
        <authorList>
            <person name="Culotta J."/>
            <person name="Lindsey A.R."/>
        </authorList>
    </citation>
    <scope>NUCLEOTIDE SEQUENCE [LARGE SCALE GENOMIC DNA]</scope>
    <source>
        <strain evidence="3 4">KSX58</strain>
    </source>
</reference>
<evidence type="ECO:0008006" key="5">
    <source>
        <dbReference type="Google" id="ProtNLM"/>
    </source>
</evidence>
<evidence type="ECO:0000256" key="1">
    <source>
        <dbReference type="SAM" id="Coils"/>
    </source>
</evidence>
<evidence type="ECO:0000256" key="2">
    <source>
        <dbReference type="SAM" id="MobiDB-lite"/>
    </source>
</evidence>
<evidence type="ECO:0000313" key="4">
    <source>
        <dbReference type="Proteomes" id="UP001627154"/>
    </source>
</evidence>
<protein>
    <recommendedName>
        <fullName evidence="5">DUF4201 domain-containing protein</fullName>
    </recommendedName>
</protein>
<dbReference type="EMBL" id="JBJJXI010000060">
    <property type="protein sequence ID" value="KAL3397990.1"/>
    <property type="molecule type" value="Genomic_DNA"/>
</dbReference>
<dbReference type="AlphaFoldDB" id="A0ABD2WYF5"/>
<accession>A0ABD2WYF5</accession>
<proteinExistence type="predicted"/>
<sequence length="533" mass="62886">MDNSKKEASNVPAEEEDDPDMDYWSTTPNLHQAMYESQILDQQHRIERLLLRNEYLEKFCTNVNKDSENQAHEAENEVVELNMEIASERKKINDRKKKYEELCQNIDEENSAHLKTVKRLEQSFELTRRQHLAKIRNSTAKVNAIEHFKLNEKYLRDKYNKQNQLLSYNKDEINRILESMKKKFILHKENLQKEALAQVLFLSVKFQQNLKNVISPTVQRLMRENIVLESEKVQLGNDYFLMKETQTKQRNSALNFKKNTRIDKSNITKRLKTGKLQLTLLEKLQRVELKIKDVLSKTFTPSAAFEEDYLKILKNLQNPESMGCKHRRRNLEVLLHQEKIKLTLAKQWKIRTMSVLNKYNNCIHQIKSIINGAISVNYTNFNDFKDMDLNTLAIYLLSTIENCKYFNSCQLTNSVETIADVSRVYVDDDLGFEPEHVDLNYEILQKAQNKKNSELNNFDILEELRLLQDTQTKNSSTENSLSLGKSTSDEEKILRKSFGIEAKLYQFSSDEIFLDYEEHELEYDFQDEIDYIN</sequence>